<evidence type="ECO:0000256" key="2">
    <source>
        <dbReference type="ARBA" id="ARBA00022803"/>
    </source>
</evidence>
<dbReference type="Gene3D" id="3.10.20.90">
    <property type="entry name" value="Phosphatidylinositol 3-kinase Catalytic Subunit, Chain A, domain 1"/>
    <property type="match status" value="1"/>
</dbReference>
<dbReference type="PANTHER" id="PTHR46183">
    <property type="entry name" value="PROTEIN CLMP1"/>
    <property type="match status" value="1"/>
</dbReference>
<dbReference type="Pfam" id="PF13499">
    <property type="entry name" value="EF-hand_7"/>
    <property type="match status" value="1"/>
</dbReference>
<dbReference type="InterPro" id="IPR044517">
    <property type="entry name" value="PHOX1-4"/>
</dbReference>
<dbReference type="SUPFAM" id="SSF54277">
    <property type="entry name" value="CAD &amp; PB1 domains"/>
    <property type="match status" value="1"/>
</dbReference>
<evidence type="ECO:0000313" key="8">
    <source>
        <dbReference type="Proteomes" id="UP001291926"/>
    </source>
</evidence>
<evidence type="ECO:0000256" key="4">
    <source>
        <dbReference type="PROSITE-ProRule" id="PRU00339"/>
    </source>
</evidence>
<dbReference type="PROSITE" id="PS51745">
    <property type="entry name" value="PB1"/>
    <property type="match status" value="1"/>
</dbReference>
<dbReference type="SMART" id="SM00054">
    <property type="entry name" value="EFh"/>
    <property type="match status" value="3"/>
</dbReference>
<feature type="domain" description="EF-hand" evidence="5">
    <location>
        <begin position="421"/>
        <end position="456"/>
    </location>
</feature>
<dbReference type="PROSITE" id="PS50005">
    <property type="entry name" value="TPR"/>
    <property type="match status" value="2"/>
</dbReference>
<dbReference type="Pfam" id="PF13833">
    <property type="entry name" value="EF-hand_8"/>
    <property type="match status" value="1"/>
</dbReference>
<evidence type="ECO:0000256" key="3">
    <source>
        <dbReference type="ARBA" id="ARBA00022837"/>
    </source>
</evidence>
<dbReference type="Gene3D" id="1.10.238.10">
    <property type="entry name" value="EF-hand"/>
    <property type="match status" value="2"/>
</dbReference>
<dbReference type="SUPFAM" id="SSF48452">
    <property type="entry name" value="TPR-like"/>
    <property type="match status" value="1"/>
</dbReference>
<feature type="repeat" description="TPR" evidence="4">
    <location>
        <begin position="517"/>
        <end position="550"/>
    </location>
</feature>
<accession>A0ABR0DQ13</accession>
<keyword evidence="1" id="KW-0677">Repeat</keyword>
<dbReference type="PROSITE" id="PS00018">
    <property type="entry name" value="EF_HAND_1"/>
    <property type="match status" value="2"/>
</dbReference>
<feature type="domain" description="PB1" evidence="6">
    <location>
        <begin position="703"/>
        <end position="789"/>
    </location>
</feature>
<comment type="caution">
    <text evidence="7">The sequence shown here is derived from an EMBL/GenBank/DDBJ whole genome shotgun (WGS) entry which is preliminary data.</text>
</comment>
<evidence type="ECO:0000313" key="7">
    <source>
        <dbReference type="EMBL" id="KAK4491061.1"/>
    </source>
</evidence>
<dbReference type="SUPFAM" id="SSF47473">
    <property type="entry name" value="EF-hand"/>
    <property type="match status" value="2"/>
</dbReference>
<proteinExistence type="predicted"/>
<dbReference type="SMART" id="SM00028">
    <property type="entry name" value="TPR"/>
    <property type="match status" value="4"/>
</dbReference>
<dbReference type="InterPro" id="IPR011992">
    <property type="entry name" value="EF-hand-dom_pair"/>
</dbReference>
<keyword evidence="2 4" id="KW-0802">TPR repeat</keyword>
<dbReference type="InterPro" id="IPR053793">
    <property type="entry name" value="PB1-like"/>
</dbReference>
<organism evidence="7 8">
    <name type="scientific">Penstemon davidsonii</name>
    <dbReference type="NCBI Taxonomy" id="160366"/>
    <lineage>
        <taxon>Eukaryota</taxon>
        <taxon>Viridiplantae</taxon>
        <taxon>Streptophyta</taxon>
        <taxon>Embryophyta</taxon>
        <taxon>Tracheophyta</taxon>
        <taxon>Spermatophyta</taxon>
        <taxon>Magnoliopsida</taxon>
        <taxon>eudicotyledons</taxon>
        <taxon>Gunneridae</taxon>
        <taxon>Pentapetalae</taxon>
        <taxon>asterids</taxon>
        <taxon>lamiids</taxon>
        <taxon>Lamiales</taxon>
        <taxon>Plantaginaceae</taxon>
        <taxon>Cheloneae</taxon>
        <taxon>Penstemon</taxon>
    </lineage>
</organism>
<dbReference type="CDD" id="cd05992">
    <property type="entry name" value="PB1"/>
    <property type="match status" value="1"/>
</dbReference>
<dbReference type="Gene3D" id="1.25.40.10">
    <property type="entry name" value="Tetratricopeptide repeat domain"/>
    <property type="match status" value="1"/>
</dbReference>
<name>A0ABR0DQ13_9LAMI</name>
<dbReference type="PROSITE" id="PS50222">
    <property type="entry name" value="EF_HAND_2"/>
    <property type="match status" value="2"/>
</dbReference>
<evidence type="ECO:0000256" key="1">
    <source>
        <dbReference type="ARBA" id="ARBA00022737"/>
    </source>
</evidence>
<dbReference type="PANTHER" id="PTHR46183:SF4">
    <property type="entry name" value="PROTEIN PHOX4"/>
    <property type="match status" value="1"/>
</dbReference>
<feature type="repeat" description="TPR" evidence="4">
    <location>
        <begin position="591"/>
        <end position="624"/>
    </location>
</feature>
<keyword evidence="8" id="KW-1185">Reference proteome</keyword>
<keyword evidence="3" id="KW-0106">Calcium</keyword>
<feature type="domain" description="EF-hand" evidence="5">
    <location>
        <begin position="227"/>
        <end position="262"/>
    </location>
</feature>
<gene>
    <name evidence="7" type="ORF">RD792_001783</name>
</gene>
<sequence>MSSLSALRRSSPSIHRFPAVQHFHIRQFSAAAPPPPPESSHFQSSYNDSVKSKILRLISAGIITSSTLALSLYYFSSSPLNFPSVSFADWSAPPPTAAAAALSQSTLHNPIKESKFLFGEAYRRKIFFNYEKRIRMRSPPEKVFEYFASVCAHDGEIFMTPADLMRALVPVFPPSESHLVRDGYLRGERSPGELRCAPSKFFMLFDTNNDGLISFKEYLFFVTLLSIPESSFSVAFKMFDLDCNGEIDREEFKKVMTLMRAHNRQGAVHSDGLRAGHKLGDSVENGGLVEYFFGKDGQKHLQHDKFVEFLRELHDEMVNLEFAHYDYKLRGTISSKDFALSMVASADMNHLSKLLGRVDNLDNEPHLGNIRITPEEFKNFAELRRKLQPFSLALFSFGHVNGLLTKKDLQRAAKQVCGISLTENVTDLIFHVFDTNRDGSLSSDEFIRVLHKRERDIAQPTEAGGFSFIYKMGKPTGKKKIQVGLKSNDESAKHNKASERNNSIAFDEDTAVFINMSQDLKEEGNKFFQKRDHEGAMLKYEKAVKLLPSNHIDIAYLRSNMAGCYMKLGIGEYPRAVNQCNLALQIAPKYSKALLKRARCYEALNRLDLALRDVNNVLRMEPNNLTALEISDSVKKAMEEKGLQVEAPDYVEEPTYSPVSKKVVKEKTKKRSNKFDRKNVEEPKEKKINEVEDKVVIEEKRSVTEEKVVMKSVKLVHGEDIRWAQLPVNCSVRLVRDVVIDRFPSLKGVLIKYKDQEGDLVTITTTDELRIAEGLADPRGFLRVYIAEVSPDKEPLYEGMGKDVHESNNEKVAKVTEDGNVDKGSSCVEDWIVQFAKIFQNHVGFECDSYLDFHEIGMKLYSEAMEDTVTSEDSRELFDIAAAKFQEMAALALFNRGNVHMSKARKRVFLTEDSSAESISTQVKDAYDWAYEEYLKAGVSYEEALKMKPDFYEGLLALGQQLFEQAKLSWYYVIGSKAEIEIGESAKVLELYNKAEDSMEKGMQMWEEIEERRLNGLSKYEKDKAELSKFGLDGVFNDISADEAAKNAANMRSQIYLLWGTMLYERSNVEYKLSLPTWEECLEVAVEKFELAGALPTDIAVMIKNHYSNETALEGFKVNEIVQAWNEMYDADRWRTGAASFRLEPLFRRRSPKLHSVLEHL</sequence>
<dbReference type="CDD" id="cd00051">
    <property type="entry name" value="EFh"/>
    <property type="match status" value="1"/>
</dbReference>
<reference evidence="7 8" key="1">
    <citation type="journal article" date="2023" name="bioRxiv">
        <title>Genome report: Whole genome sequence and annotation of Penstemon davidsonii.</title>
        <authorList>
            <person name="Ostevik K.L."/>
            <person name="Alabady M."/>
            <person name="Zhang M."/>
            <person name="Rausher M.D."/>
        </authorList>
    </citation>
    <scope>NUCLEOTIDE SEQUENCE [LARGE SCALE GENOMIC DNA]</scope>
    <source>
        <strain evidence="7">DNT005</strain>
        <tissue evidence="7">Whole leaf</tissue>
    </source>
</reference>
<dbReference type="InterPro" id="IPR002048">
    <property type="entry name" value="EF_hand_dom"/>
</dbReference>
<evidence type="ECO:0000259" key="6">
    <source>
        <dbReference type="PROSITE" id="PS51745"/>
    </source>
</evidence>
<dbReference type="SMART" id="SM00666">
    <property type="entry name" value="PB1"/>
    <property type="match status" value="1"/>
</dbReference>
<dbReference type="Proteomes" id="UP001291926">
    <property type="component" value="Unassembled WGS sequence"/>
</dbReference>
<dbReference type="InterPro" id="IPR000270">
    <property type="entry name" value="PB1_dom"/>
</dbReference>
<evidence type="ECO:0000259" key="5">
    <source>
        <dbReference type="PROSITE" id="PS50222"/>
    </source>
</evidence>
<protein>
    <submittedName>
        <fullName evidence="7">Uncharacterized protein</fullName>
    </submittedName>
</protein>
<dbReference type="Pfam" id="PF00564">
    <property type="entry name" value="PB1"/>
    <property type="match status" value="1"/>
</dbReference>
<dbReference type="EMBL" id="JAYDYQ010001087">
    <property type="protein sequence ID" value="KAK4491061.1"/>
    <property type="molecule type" value="Genomic_DNA"/>
</dbReference>
<dbReference type="InterPro" id="IPR019734">
    <property type="entry name" value="TPR_rpt"/>
</dbReference>
<dbReference type="CDD" id="cd15900">
    <property type="entry name" value="EFh_MICU"/>
    <property type="match status" value="1"/>
</dbReference>
<dbReference type="InterPro" id="IPR011990">
    <property type="entry name" value="TPR-like_helical_dom_sf"/>
</dbReference>
<dbReference type="InterPro" id="IPR018247">
    <property type="entry name" value="EF_Hand_1_Ca_BS"/>
</dbReference>